<comment type="caution">
    <text evidence="3">The sequence shown here is derived from an EMBL/GenBank/DDBJ whole genome shotgun (WGS) entry which is preliminary data.</text>
</comment>
<dbReference type="Proteomes" id="UP001066276">
    <property type="component" value="Chromosome 2_1"/>
</dbReference>
<keyword evidence="1" id="KW-0732">Signal</keyword>
<gene>
    <name evidence="2" type="ORF">NDU88_007776</name>
    <name evidence="3" type="ORF">NDU88_007777</name>
</gene>
<evidence type="ECO:0000313" key="2">
    <source>
        <dbReference type="EMBL" id="KAJ1203995.1"/>
    </source>
</evidence>
<organism evidence="3 4">
    <name type="scientific">Pleurodeles waltl</name>
    <name type="common">Iberian ribbed newt</name>
    <dbReference type="NCBI Taxonomy" id="8319"/>
    <lineage>
        <taxon>Eukaryota</taxon>
        <taxon>Metazoa</taxon>
        <taxon>Chordata</taxon>
        <taxon>Craniata</taxon>
        <taxon>Vertebrata</taxon>
        <taxon>Euteleostomi</taxon>
        <taxon>Amphibia</taxon>
        <taxon>Batrachia</taxon>
        <taxon>Caudata</taxon>
        <taxon>Salamandroidea</taxon>
        <taxon>Salamandridae</taxon>
        <taxon>Pleurodelinae</taxon>
        <taxon>Pleurodeles</taxon>
    </lineage>
</organism>
<accession>A0AAV7VUM1</accession>
<proteinExistence type="predicted"/>
<evidence type="ECO:0000313" key="4">
    <source>
        <dbReference type="Proteomes" id="UP001066276"/>
    </source>
</evidence>
<name>A0AAV7VUM1_PLEWA</name>
<feature type="chain" id="PRO_5044715962" description="Secreted protein" evidence="1">
    <location>
        <begin position="24"/>
        <end position="86"/>
    </location>
</feature>
<dbReference type="EMBL" id="JANPWB010000003">
    <property type="protein sequence ID" value="KAJ1203995.1"/>
    <property type="molecule type" value="Genomic_DNA"/>
</dbReference>
<sequence>MAATFRPSYSLLIQIVLLPFSLPTKRTSTHERGYINTLRRALPPVHDRLVNPLVASTISTRKRARIPGSHVPLLHATGLCYSPPSH</sequence>
<dbReference type="EMBL" id="JANPWB010000003">
    <property type="protein sequence ID" value="KAJ1203996.1"/>
    <property type="molecule type" value="Genomic_DNA"/>
</dbReference>
<evidence type="ECO:0000256" key="1">
    <source>
        <dbReference type="SAM" id="SignalP"/>
    </source>
</evidence>
<feature type="signal peptide" evidence="1">
    <location>
        <begin position="1"/>
        <end position="23"/>
    </location>
</feature>
<dbReference type="AlphaFoldDB" id="A0AAV7VUM1"/>
<protein>
    <recommendedName>
        <fullName evidence="5">Secreted protein</fullName>
    </recommendedName>
</protein>
<evidence type="ECO:0000313" key="3">
    <source>
        <dbReference type="EMBL" id="KAJ1203996.1"/>
    </source>
</evidence>
<evidence type="ECO:0008006" key="5">
    <source>
        <dbReference type="Google" id="ProtNLM"/>
    </source>
</evidence>
<reference evidence="3" key="1">
    <citation type="journal article" date="2022" name="bioRxiv">
        <title>Sequencing and chromosome-scale assembly of the giantPleurodeles waltlgenome.</title>
        <authorList>
            <person name="Brown T."/>
            <person name="Elewa A."/>
            <person name="Iarovenko S."/>
            <person name="Subramanian E."/>
            <person name="Araus A.J."/>
            <person name="Petzold A."/>
            <person name="Susuki M."/>
            <person name="Suzuki K.-i.T."/>
            <person name="Hayashi T."/>
            <person name="Toyoda A."/>
            <person name="Oliveira C."/>
            <person name="Osipova E."/>
            <person name="Leigh N.D."/>
            <person name="Simon A."/>
            <person name="Yun M.H."/>
        </authorList>
    </citation>
    <scope>NUCLEOTIDE SEQUENCE</scope>
    <source>
        <strain evidence="3">20211129_DDA</strain>
        <tissue evidence="3">Liver</tissue>
    </source>
</reference>
<keyword evidence="4" id="KW-1185">Reference proteome</keyword>